<feature type="compositionally biased region" description="Polar residues" evidence="2">
    <location>
        <begin position="100"/>
        <end position="114"/>
    </location>
</feature>
<feature type="region of interest" description="Disordered" evidence="2">
    <location>
        <begin position="91"/>
        <end position="174"/>
    </location>
</feature>
<dbReference type="PIRSF" id="PIRSF012565">
    <property type="entry name" value="DUF1027"/>
    <property type="match status" value="1"/>
</dbReference>
<dbReference type="OrthoDB" id="1650379at2"/>
<evidence type="ECO:0000256" key="1">
    <source>
        <dbReference type="PIRSR" id="PIRSR012565-1"/>
    </source>
</evidence>
<name>A0A3B0AYU8_9BACL</name>
<dbReference type="InterPro" id="IPR038141">
    <property type="entry name" value="YutD-like_sf"/>
</dbReference>
<dbReference type="Gene3D" id="3.50.4.20">
    <property type="match status" value="1"/>
</dbReference>
<feature type="compositionally biased region" description="Basic and acidic residues" evidence="2">
    <location>
        <begin position="128"/>
        <end position="165"/>
    </location>
</feature>
<keyword evidence="1" id="KW-1015">Disulfide bond</keyword>
<dbReference type="EMBL" id="RBAH01000037">
    <property type="protein sequence ID" value="RKN65449.1"/>
    <property type="molecule type" value="Genomic_DNA"/>
</dbReference>
<dbReference type="RefSeq" id="WP_120751417.1">
    <property type="nucleotide sequence ID" value="NZ_RBAH01000037.1"/>
</dbReference>
<reference evidence="3 4" key="1">
    <citation type="journal article" date="2007" name="Int. J. Syst. Evol. Microbiol.">
        <title>Paenibacillus ginsengarvi sp. nov., isolated from soil from ginseng cultivation.</title>
        <authorList>
            <person name="Yoon M.H."/>
            <person name="Ten L.N."/>
            <person name="Im W.T."/>
        </authorList>
    </citation>
    <scope>NUCLEOTIDE SEQUENCE [LARGE SCALE GENOMIC DNA]</scope>
    <source>
        <strain evidence="3 4">KCTC 13059</strain>
    </source>
</reference>
<organism evidence="3 4">
    <name type="scientific">Paenibacillus ginsengarvi</name>
    <dbReference type="NCBI Taxonomy" id="400777"/>
    <lineage>
        <taxon>Bacteria</taxon>
        <taxon>Bacillati</taxon>
        <taxon>Bacillota</taxon>
        <taxon>Bacilli</taxon>
        <taxon>Bacillales</taxon>
        <taxon>Paenibacillaceae</taxon>
        <taxon>Paenibacillus</taxon>
    </lineage>
</organism>
<evidence type="ECO:0000313" key="3">
    <source>
        <dbReference type="EMBL" id="RKN65449.1"/>
    </source>
</evidence>
<proteinExistence type="predicted"/>
<comment type="caution">
    <text evidence="3">The sequence shown here is derived from an EMBL/GenBank/DDBJ whole genome shotgun (WGS) entry which is preliminary data.</text>
</comment>
<evidence type="ECO:0000256" key="2">
    <source>
        <dbReference type="SAM" id="MobiDB-lite"/>
    </source>
</evidence>
<dbReference type="Pfam" id="PF06265">
    <property type="entry name" value="YutD-like"/>
    <property type="match status" value="1"/>
</dbReference>
<dbReference type="InterPro" id="IPR009370">
    <property type="entry name" value="YutD-like"/>
</dbReference>
<accession>A0A3B0AYU8</accession>
<dbReference type="AlphaFoldDB" id="A0A3B0AYU8"/>
<gene>
    <name evidence="3" type="ORF">D7M11_32315</name>
</gene>
<keyword evidence="4" id="KW-1185">Reference proteome</keyword>
<feature type="disulfide bond" evidence="1">
    <location>
        <begin position="77"/>
        <end position="81"/>
    </location>
</feature>
<dbReference type="Proteomes" id="UP000282311">
    <property type="component" value="Unassembled WGS sequence"/>
</dbReference>
<protein>
    <submittedName>
        <fullName evidence="3">DUF1027 domain-containing protein</fullName>
    </submittedName>
</protein>
<evidence type="ECO:0000313" key="4">
    <source>
        <dbReference type="Proteomes" id="UP000282311"/>
    </source>
</evidence>
<sequence>MIHIGSKTYELVQEHKNGYNFEAFRDRFSEVLERYDYIVGDWGYSQLRLKGFFTESNKNGNKDTCVSGIHDYLNEYCNFGCAYFILRKIGSGKPQGELPPQTNAGEAPKQTSLPQGEHQRQHQHPKHERHERPERQERHERPERHERQARHERPERQERQARPERQQQPQSNPK</sequence>